<reference evidence="1" key="2">
    <citation type="journal article" date="2015" name="Fish Shellfish Immunol.">
        <title>Early steps in the European eel (Anguilla anguilla)-Vibrio vulnificus interaction in the gills: Role of the RtxA13 toxin.</title>
        <authorList>
            <person name="Callol A."/>
            <person name="Pajuelo D."/>
            <person name="Ebbesson L."/>
            <person name="Teles M."/>
            <person name="MacKenzie S."/>
            <person name="Amaro C."/>
        </authorList>
    </citation>
    <scope>NUCLEOTIDE SEQUENCE</scope>
</reference>
<proteinExistence type="predicted"/>
<accession>A0A0E9R8I9</accession>
<evidence type="ECO:0000313" key="1">
    <source>
        <dbReference type="EMBL" id="JAH25414.1"/>
    </source>
</evidence>
<protein>
    <submittedName>
        <fullName evidence="1">Uncharacterized protein</fullName>
    </submittedName>
</protein>
<reference evidence="1" key="1">
    <citation type="submission" date="2014-11" db="EMBL/GenBank/DDBJ databases">
        <authorList>
            <person name="Amaro Gonzalez C."/>
        </authorList>
    </citation>
    <scope>NUCLEOTIDE SEQUENCE</scope>
</reference>
<organism evidence="1">
    <name type="scientific">Anguilla anguilla</name>
    <name type="common">European freshwater eel</name>
    <name type="synonym">Muraena anguilla</name>
    <dbReference type="NCBI Taxonomy" id="7936"/>
    <lineage>
        <taxon>Eukaryota</taxon>
        <taxon>Metazoa</taxon>
        <taxon>Chordata</taxon>
        <taxon>Craniata</taxon>
        <taxon>Vertebrata</taxon>
        <taxon>Euteleostomi</taxon>
        <taxon>Actinopterygii</taxon>
        <taxon>Neopterygii</taxon>
        <taxon>Teleostei</taxon>
        <taxon>Anguilliformes</taxon>
        <taxon>Anguillidae</taxon>
        <taxon>Anguilla</taxon>
    </lineage>
</organism>
<name>A0A0E9R8I9_ANGAN</name>
<dbReference type="EMBL" id="GBXM01083163">
    <property type="protein sequence ID" value="JAH25414.1"/>
    <property type="molecule type" value="Transcribed_RNA"/>
</dbReference>
<sequence length="40" mass="4728">MQSMRDNHRLYFTWTASQPSKLNIFGEKLKMLLCIVALQN</sequence>
<dbReference type="AlphaFoldDB" id="A0A0E9R8I9"/>